<dbReference type="PANTHER" id="PTHR13479:SF40">
    <property type="entry name" value="SMALL RIBOSOMAL SUBUNIT PROTEIN BS18M"/>
    <property type="match status" value="1"/>
</dbReference>
<dbReference type="GO" id="GO:0003735">
    <property type="term" value="F:structural constituent of ribosome"/>
    <property type="evidence" value="ECO:0007669"/>
    <property type="project" value="InterPro"/>
</dbReference>
<dbReference type="GO" id="GO:0070181">
    <property type="term" value="F:small ribosomal subunit rRNA binding"/>
    <property type="evidence" value="ECO:0007669"/>
    <property type="project" value="TreeGrafter"/>
</dbReference>
<keyword evidence="2 4" id="KW-0689">Ribosomal protein</keyword>
<accession>A0A0G0C9Y8</accession>
<dbReference type="GO" id="GO:0006412">
    <property type="term" value="P:translation"/>
    <property type="evidence" value="ECO:0007669"/>
    <property type="project" value="UniProtKB-UniRule"/>
</dbReference>
<organism evidence="6 7">
    <name type="scientific">Candidatus Woesebacteria bacterium GW2011_GWA2_33_28</name>
    <dbReference type="NCBI Taxonomy" id="1618561"/>
    <lineage>
        <taxon>Bacteria</taxon>
        <taxon>Candidatus Woeseibacteriota</taxon>
    </lineage>
</organism>
<comment type="caution">
    <text evidence="6">The sequence shown here is derived from an EMBL/GenBank/DDBJ whole genome shotgun (WGS) entry which is preliminary data.</text>
</comment>
<protein>
    <recommendedName>
        <fullName evidence="4">Small ribosomal subunit protein bS18</fullName>
    </recommendedName>
</protein>
<comment type="function">
    <text evidence="4">Binds as a heterodimer with protein bS6 to the central domain of the 16S rRNA, where it helps stabilize the platform of the 30S subunit.</text>
</comment>
<comment type="similarity">
    <text evidence="1 4 5">Belongs to the bacterial ribosomal protein bS18 family.</text>
</comment>
<dbReference type="InterPro" id="IPR036870">
    <property type="entry name" value="Ribosomal_bS18_sf"/>
</dbReference>
<dbReference type="Pfam" id="PF01084">
    <property type="entry name" value="Ribosomal_S18"/>
    <property type="match status" value="1"/>
</dbReference>
<dbReference type="Proteomes" id="UP000033995">
    <property type="component" value="Unassembled WGS sequence"/>
</dbReference>
<dbReference type="InterPro" id="IPR001648">
    <property type="entry name" value="Ribosomal_bS18"/>
</dbReference>
<keyword evidence="4" id="KW-0699">rRNA-binding</keyword>
<evidence type="ECO:0000313" key="6">
    <source>
        <dbReference type="EMBL" id="KKP48000.1"/>
    </source>
</evidence>
<reference evidence="6 7" key="1">
    <citation type="journal article" date="2015" name="Nature">
        <title>rRNA introns, odd ribosomes, and small enigmatic genomes across a large radiation of phyla.</title>
        <authorList>
            <person name="Brown C.T."/>
            <person name="Hug L.A."/>
            <person name="Thomas B.C."/>
            <person name="Sharon I."/>
            <person name="Castelle C.J."/>
            <person name="Singh A."/>
            <person name="Wilkins M.J."/>
            <person name="Williams K.H."/>
            <person name="Banfield J.F."/>
        </authorList>
    </citation>
    <scope>NUCLEOTIDE SEQUENCE [LARGE SCALE GENOMIC DNA]</scope>
</reference>
<sequence length="79" mass="9328">MAAKKKFKKQIRKERPLSTKCLFCEAKKDPDYKNYADLSKYLSDRGRIFSRERSGVCSKHQRKLASEVKRARFLALLPY</sequence>
<dbReference type="AlphaFoldDB" id="A0A0G0C9Y8"/>
<evidence type="ECO:0000256" key="1">
    <source>
        <dbReference type="ARBA" id="ARBA00005589"/>
    </source>
</evidence>
<dbReference type="GO" id="GO:0022627">
    <property type="term" value="C:cytosolic small ribosomal subunit"/>
    <property type="evidence" value="ECO:0007669"/>
    <property type="project" value="TreeGrafter"/>
</dbReference>
<keyword evidence="4" id="KW-0694">RNA-binding</keyword>
<evidence type="ECO:0000313" key="7">
    <source>
        <dbReference type="Proteomes" id="UP000033995"/>
    </source>
</evidence>
<proteinExistence type="inferred from homology"/>
<dbReference type="EMBL" id="LBOZ01000002">
    <property type="protein sequence ID" value="KKP48000.1"/>
    <property type="molecule type" value="Genomic_DNA"/>
</dbReference>
<dbReference type="HAMAP" id="MF_00270">
    <property type="entry name" value="Ribosomal_bS18"/>
    <property type="match status" value="1"/>
</dbReference>
<keyword evidence="3 4" id="KW-0687">Ribonucleoprotein</keyword>
<name>A0A0G0C9Y8_9BACT</name>
<evidence type="ECO:0000256" key="4">
    <source>
        <dbReference type="HAMAP-Rule" id="MF_00270"/>
    </source>
</evidence>
<evidence type="ECO:0000256" key="2">
    <source>
        <dbReference type="ARBA" id="ARBA00022980"/>
    </source>
</evidence>
<dbReference type="PRINTS" id="PR00974">
    <property type="entry name" value="RIBOSOMALS18"/>
</dbReference>
<comment type="subunit">
    <text evidence="4">Part of the 30S ribosomal subunit. Forms a tight heterodimer with protein bS6.</text>
</comment>
<dbReference type="NCBIfam" id="TIGR00165">
    <property type="entry name" value="S18"/>
    <property type="match status" value="1"/>
</dbReference>
<dbReference type="PANTHER" id="PTHR13479">
    <property type="entry name" value="30S RIBOSOMAL PROTEIN S18"/>
    <property type="match status" value="1"/>
</dbReference>
<dbReference type="Gene3D" id="4.10.640.10">
    <property type="entry name" value="Ribosomal protein S18"/>
    <property type="match status" value="1"/>
</dbReference>
<evidence type="ECO:0000256" key="5">
    <source>
        <dbReference type="RuleBase" id="RU003910"/>
    </source>
</evidence>
<dbReference type="SUPFAM" id="SSF46911">
    <property type="entry name" value="Ribosomal protein S18"/>
    <property type="match status" value="1"/>
</dbReference>
<evidence type="ECO:0000256" key="3">
    <source>
        <dbReference type="ARBA" id="ARBA00023274"/>
    </source>
</evidence>
<gene>
    <name evidence="4" type="primary">rpsR</name>
    <name evidence="6" type="ORF">UR38_C0002G0103</name>
</gene>